<dbReference type="PROSITE" id="PS51257">
    <property type="entry name" value="PROKAR_LIPOPROTEIN"/>
    <property type="match status" value="1"/>
</dbReference>
<sequence length="176" mass="19746">MKPLLSHIAALCLTSFALTACSNNAHTPEQMPAATATTNDKGYQTYIHAGEHFKQNTFTDIDNQEVKLGDNKKLVILFATWCSDSQRVIKQIQASPLINDTQLQIIAIGREETTQSLTQFAQDYNLEFSLIADPERAIYSQYANKGIPRLILLDEHNKVIKTLIGEDPNTLQQVVW</sequence>
<feature type="signal peptide" evidence="1">
    <location>
        <begin position="1"/>
        <end position="20"/>
    </location>
</feature>
<evidence type="ECO:0000313" key="3">
    <source>
        <dbReference type="EMBL" id="KPH62927.1"/>
    </source>
</evidence>
<dbReference type="EMBL" id="LHPH01000011">
    <property type="protein sequence ID" value="KPH62927.1"/>
    <property type="molecule type" value="Genomic_DNA"/>
</dbReference>
<feature type="domain" description="Redoxin" evidence="2">
    <location>
        <begin position="49"/>
        <end position="170"/>
    </location>
</feature>
<comment type="caution">
    <text evidence="3">The sequence shown here is derived from an EMBL/GenBank/DDBJ whole genome shotgun (WGS) entry which is preliminary data.</text>
</comment>
<name>A0A0N1MV37_9GAMM</name>
<reference evidence="3 4" key="1">
    <citation type="submission" date="2015-08" db="EMBL/GenBank/DDBJ databases">
        <title>Draft Genome Sequence of Pseudoalteromonas porphyrae UCD-SED14.</title>
        <authorList>
            <person name="Coil D.A."/>
            <person name="Jospin G."/>
            <person name="Lee R.D."/>
            <person name="Eisen J.A."/>
        </authorList>
    </citation>
    <scope>NUCLEOTIDE SEQUENCE [LARGE SCALE GENOMIC DNA]</scope>
    <source>
        <strain evidence="3 4">UCD-SED14</strain>
    </source>
</reference>
<dbReference type="GO" id="GO:0016491">
    <property type="term" value="F:oxidoreductase activity"/>
    <property type="evidence" value="ECO:0007669"/>
    <property type="project" value="InterPro"/>
</dbReference>
<dbReference type="Proteomes" id="UP000037848">
    <property type="component" value="Unassembled WGS sequence"/>
</dbReference>
<dbReference type="InterPro" id="IPR036249">
    <property type="entry name" value="Thioredoxin-like_sf"/>
</dbReference>
<dbReference type="CDD" id="cd02966">
    <property type="entry name" value="TlpA_like_family"/>
    <property type="match status" value="1"/>
</dbReference>
<dbReference type="AlphaFoldDB" id="A0A0N1MV37"/>
<dbReference type="STRING" id="187330.AMS58_11870"/>
<keyword evidence="4" id="KW-1185">Reference proteome</keyword>
<proteinExistence type="predicted"/>
<dbReference type="SUPFAM" id="SSF52833">
    <property type="entry name" value="Thioredoxin-like"/>
    <property type="match status" value="1"/>
</dbReference>
<keyword evidence="1" id="KW-0732">Signal</keyword>
<dbReference type="Pfam" id="PF08534">
    <property type="entry name" value="Redoxin"/>
    <property type="match status" value="1"/>
</dbReference>
<evidence type="ECO:0000256" key="1">
    <source>
        <dbReference type="SAM" id="SignalP"/>
    </source>
</evidence>
<accession>A0A0N1MV37</accession>
<dbReference type="InterPro" id="IPR050553">
    <property type="entry name" value="Thioredoxin_ResA/DsbE_sf"/>
</dbReference>
<dbReference type="PANTHER" id="PTHR42852">
    <property type="entry name" value="THIOL:DISULFIDE INTERCHANGE PROTEIN DSBE"/>
    <property type="match status" value="1"/>
</dbReference>
<dbReference type="Gene3D" id="3.40.30.10">
    <property type="entry name" value="Glutaredoxin"/>
    <property type="match status" value="1"/>
</dbReference>
<dbReference type="RefSeq" id="WP_054454444.1">
    <property type="nucleotide sequence ID" value="NZ_LHPH01000011.1"/>
</dbReference>
<dbReference type="InterPro" id="IPR013740">
    <property type="entry name" value="Redoxin"/>
</dbReference>
<dbReference type="PANTHER" id="PTHR42852:SF13">
    <property type="entry name" value="PROTEIN DIPZ"/>
    <property type="match status" value="1"/>
</dbReference>
<evidence type="ECO:0000313" key="4">
    <source>
        <dbReference type="Proteomes" id="UP000037848"/>
    </source>
</evidence>
<evidence type="ECO:0000259" key="2">
    <source>
        <dbReference type="Pfam" id="PF08534"/>
    </source>
</evidence>
<gene>
    <name evidence="3" type="ORF">ADS77_11100</name>
</gene>
<organism evidence="3 4">
    <name type="scientific">Pseudoalteromonas porphyrae</name>
    <dbReference type="NCBI Taxonomy" id="187330"/>
    <lineage>
        <taxon>Bacteria</taxon>
        <taxon>Pseudomonadati</taxon>
        <taxon>Pseudomonadota</taxon>
        <taxon>Gammaproteobacteria</taxon>
        <taxon>Alteromonadales</taxon>
        <taxon>Pseudoalteromonadaceae</taxon>
        <taxon>Pseudoalteromonas</taxon>
    </lineage>
</organism>
<dbReference type="PATRIC" id="fig|187330.3.peg.4349"/>
<protein>
    <recommendedName>
        <fullName evidence="2">Redoxin domain-containing protein</fullName>
    </recommendedName>
</protein>
<feature type="chain" id="PRO_5005878307" description="Redoxin domain-containing protein" evidence="1">
    <location>
        <begin position="21"/>
        <end position="176"/>
    </location>
</feature>